<evidence type="ECO:0000313" key="4">
    <source>
        <dbReference type="Proteomes" id="UP000286997"/>
    </source>
</evidence>
<accession>A0A3S2V985</accession>
<comment type="caution">
    <text evidence="3">The sequence shown here is derived from an EMBL/GenBank/DDBJ whole genome shotgun (WGS) entry which is preliminary data.</text>
</comment>
<reference evidence="3 4" key="1">
    <citation type="submission" date="2019-01" db="EMBL/GenBank/DDBJ databases">
        <authorList>
            <person name="Chen W.-M."/>
        </authorList>
    </citation>
    <scope>NUCLEOTIDE SEQUENCE [LARGE SCALE GENOMIC DNA]</scope>
    <source>
        <strain evidence="3 4">TER-1</strain>
    </source>
</reference>
<protein>
    <submittedName>
        <fullName evidence="3">Glycosyltransferase family 1 protein</fullName>
    </submittedName>
</protein>
<dbReference type="OrthoDB" id="7847955at2"/>
<dbReference type="Gene3D" id="3.40.50.2000">
    <property type="entry name" value="Glycogen Phosphorylase B"/>
    <property type="match status" value="2"/>
</dbReference>
<evidence type="ECO:0000259" key="1">
    <source>
        <dbReference type="Pfam" id="PF00534"/>
    </source>
</evidence>
<dbReference type="AlphaFoldDB" id="A0A3S2V985"/>
<proteinExistence type="predicted"/>
<sequence>MIPAVTSPLRPVARPAPARSAGFNLFMTVDAVSGIWQYGLDLAMELDRHGIGVTLAVLGPEPSQEQLRATRAIRGLDLRVPGAALEWSALARNEIEMAAWMVAREAERAQADLIHLNSPALAALAPFRAPVVAATHGCVATWWMAMRGGRLPPDLVWRAALTAEGCRRADLLLAPTRAFAEATAATYGLSAPPRVVPNGRRSAAARGHRSPAGSASPFAFAAGRLWDEAKNARILDGVAGRIDLPFLAAGPLKGPNAAEFGPRHLRALGVLSEQDVTRWLSGAPIYVSAARYEPFGLGVLEAAEAGCALVLSDIPTHRELWDEAAIFLPPDDEAGFACAIETVAADPAIRARLGAEAQARAAAYTAEAMAEGVLGAYRSVLERSEPCAGVAW</sequence>
<dbReference type="EMBL" id="SACP01000012">
    <property type="protein sequence ID" value="RVU17538.1"/>
    <property type="molecule type" value="Genomic_DNA"/>
</dbReference>
<keyword evidence="4" id="KW-1185">Reference proteome</keyword>
<organism evidence="3 4">
    <name type="scientific">Methylobacterium oryzihabitans</name>
    <dbReference type="NCBI Taxonomy" id="2499852"/>
    <lineage>
        <taxon>Bacteria</taxon>
        <taxon>Pseudomonadati</taxon>
        <taxon>Pseudomonadota</taxon>
        <taxon>Alphaproteobacteria</taxon>
        <taxon>Hyphomicrobiales</taxon>
        <taxon>Methylobacteriaceae</taxon>
        <taxon>Methylobacterium</taxon>
    </lineage>
</organism>
<dbReference type="Pfam" id="PF00534">
    <property type="entry name" value="Glycos_transf_1"/>
    <property type="match status" value="1"/>
</dbReference>
<name>A0A3S2V985_9HYPH</name>
<gene>
    <name evidence="3" type="ORF">EOE48_14220</name>
</gene>
<dbReference type="InterPro" id="IPR001296">
    <property type="entry name" value="Glyco_trans_1"/>
</dbReference>
<dbReference type="SUPFAM" id="SSF53756">
    <property type="entry name" value="UDP-Glycosyltransferase/glycogen phosphorylase"/>
    <property type="match status" value="1"/>
</dbReference>
<feature type="domain" description="Glycosyl transferase family 1" evidence="1">
    <location>
        <begin position="263"/>
        <end position="359"/>
    </location>
</feature>
<dbReference type="CDD" id="cd03801">
    <property type="entry name" value="GT4_PimA-like"/>
    <property type="match status" value="1"/>
</dbReference>
<evidence type="ECO:0000259" key="2">
    <source>
        <dbReference type="Pfam" id="PF13439"/>
    </source>
</evidence>
<dbReference type="Proteomes" id="UP000286997">
    <property type="component" value="Unassembled WGS sequence"/>
</dbReference>
<keyword evidence="3" id="KW-0808">Transferase</keyword>
<dbReference type="PANTHER" id="PTHR45947">
    <property type="entry name" value="SULFOQUINOVOSYL TRANSFERASE SQD2"/>
    <property type="match status" value="1"/>
</dbReference>
<evidence type="ECO:0000313" key="3">
    <source>
        <dbReference type="EMBL" id="RVU17538.1"/>
    </source>
</evidence>
<dbReference type="InterPro" id="IPR028098">
    <property type="entry name" value="Glyco_trans_4-like_N"/>
</dbReference>
<dbReference type="GO" id="GO:0016757">
    <property type="term" value="F:glycosyltransferase activity"/>
    <property type="evidence" value="ECO:0007669"/>
    <property type="project" value="InterPro"/>
</dbReference>
<dbReference type="PANTHER" id="PTHR45947:SF3">
    <property type="entry name" value="SULFOQUINOVOSYL TRANSFERASE SQD2"/>
    <property type="match status" value="1"/>
</dbReference>
<dbReference type="Pfam" id="PF13439">
    <property type="entry name" value="Glyco_transf_4"/>
    <property type="match status" value="1"/>
</dbReference>
<feature type="domain" description="Glycosyltransferase subfamily 4-like N-terminal" evidence="2">
    <location>
        <begin position="33"/>
        <end position="199"/>
    </location>
</feature>
<dbReference type="InterPro" id="IPR050194">
    <property type="entry name" value="Glycosyltransferase_grp1"/>
</dbReference>